<comment type="similarity">
    <text evidence="6">Belongs to the UPL family. TOM1/PTR1 subfamily.</text>
</comment>
<dbReference type="CDD" id="cd14327">
    <property type="entry name" value="UBA_atUPL1_2_like"/>
    <property type="match status" value="1"/>
</dbReference>
<dbReference type="FunFam" id="3.90.1750.10:FF:000026">
    <property type="entry name" value="E3 ubiquitin-protein ligase HACE1"/>
    <property type="match status" value="1"/>
</dbReference>
<feature type="region of interest" description="Disordered" evidence="8">
    <location>
        <begin position="2462"/>
        <end position="2487"/>
    </location>
</feature>
<dbReference type="InterPro" id="IPR015940">
    <property type="entry name" value="UBA"/>
</dbReference>
<evidence type="ECO:0000256" key="5">
    <source>
        <dbReference type="ARBA" id="ARBA00022786"/>
    </source>
</evidence>
<dbReference type="InterPro" id="IPR050409">
    <property type="entry name" value="E3_ubiq-protein_ligase"/>
</dbReference>
<dbReference type="InterPro" id="IPR000569">
    <property type="entry name" value="HECT_dom"/>
</dbReference>
<evidence type="ECO:0000256" key="2">
    <source>
        <dbReference type="ARBA" id="ARBA00004906"/>
    </source>
</evidence>
<dbReference type="FunFam" id="3.90.1750.10:FF:000003">
    <property type="entry name" value="E3 ubiquitin-protein ligase UPL1"/>
    <property type="match status" value="1"/>
</dbReference>
<feature type="compositionally biased region" description="Basic and acidic residues" evidence="8">
    <location>
        <begin position="1546"/>
        <end position="1559"/>
    </location>
</feature>
<dbReference type="Proteomes" id="UP000743370">
    <property type="component" value="Unassembled WGS sequence"/>
</dbReference>
<dbReference type="Pfam" id="PF06012">
    <property type="entry name" value="DUF908"/>
    <property type="match status" value="2"/>
</dbReference>
<dbReference type="GO" id="GO:0000209">
    <property type="term" value="P:protein polyubiquitination"/>
    <property type="evidence" value="ECO:0007669"/>
    <property type="project" value="TreeGrafter"/>
</dbReference>
<dbReference type="SMART" id="SM00119">
    <property type="entry name" value="HECTc"/>
    <property type="match status" value="1"/>
</dbReference>
<dbReference type="PROSITE" id="PS50237">
    <property type="entry name" value="HECT"/>
    <property type="match status" value="1"/>
</dbReference>
<name>A0A8T0LCH7_PHAAN</name>
<dbReference type="SUPFAM" id="SSF46934">
    <property type="entry name" value="UBA-like"/>
    <property type="match status" value="1"/>
</dbReference>
<dbReference type="InterPro" id="IPR009060">
    <property type="entry name" value="UBA-like_sf"/>
</dbReference>
<evidence type="ECO:0000256" key="8">
    <source>
        <dbReference type="SAM" id="MobiDB-lite"/>
    </source>
</evidence>
<evidence type="ECO:0000256" key="1">
    <source>
        <dbReference type="ARBA" id="ARBA00000885"/>
    </source>
</evidence>
<evidence type="ECO:0000313" key="11">
    <source>
        <dbReference type="EMBL" id="KAG2409796.1"/>
    </source>
</evidence>
<feature type="domain" description="HECT" evidence="10">
    <location>
        <begin position="3313"/>
        <end position="3634"/>
    </location>
</feature>
<dbReference type="Pfam" id="PF06025">
    <property type="entry name" value="DUF913"/>
    <property type="match status" value="1"/>
</dbReference>
<feature type="active site" description="Glycyl thioester intermediate" evidence="7">
    <location>
        <position position="3601"/>
    </location>
</feature>
<comment type="caution">
    <text evidence="11">The sequence shown here is derived from an EMBL/GenBank/DDBJ whole genome shotgun (WGS) entry which is preliminary data.</text>
</comment>
<dbReference type="InterPro" id="IPR016024">
    <property type="entry name" value="ARM-type_fold"/>
</dbReference>
<proteinExistence type="inferred from homology"/>
<feature type="domain" description="UBA" evidence="9">
    <location>
        <begin position="1296"/>
        <end position="1337"/>
    </location>
</feature>
<dbReference type="Gene3D" id="6.10.250.1630">
    <property type="match status" value="1"/>
</dbReference>
<evidence type="ECO:0000256" key="6">
    <source>
        <dbReference type="ARBA" id="ARBA00034494"/>
    </source>
</evidence>
<organism evidence="11 12">
    <name type="scientific">Phaseolus angularis</name>
    <name type="common">Azuki bean</name>
    <name type="synonym">Vigna angularis</name>
    <dbReference type="NCBI Taxonomy" id="3914"/>
    <lineage>
        <taxon>Eukaryota</taxon>
        <taxon>Viridiplantae</taxon>
        <taxon>Streptophyta</taxon>
        <taxon>Embryophyta</taxon>
        <taxon>Tracheophyta</taxon>
        <taxon>Spermatophyta</taxon>
        <taxon>Magnoliopsida</taxon>
        <taxon>eudicotyledons</taxon>
        <taxon>Gunneridae</taxon>
        <taxon>Pentapetalae</taxon>
        <taxon>rosids</taxon>
        <taxon>fabids</taxon>
        <taxon>Fabales</taxon>
        <taxon>Fabaceae</taxon>
        <taxon>Papilionoideae</taxon>
        <taxon>50 kb inversion clade</taxon>
        <taxon>NPAAA clade</taxon>
        <taxon>indigoferoid/millettioid clade</taxon>
        <taxon>Phaseoleae</taxon>
        <taxon>Vigna</taxon>
    </lineage>
</organism>
<feature type="region of interest" description="Disordered" evidence="8">
    <location>
        <begin position="910"/>
        <end position="938"/>
    </location>
</feature>
<evidence type="ECO:0000259" key="9">
    <source>
        <dbReference type="PROSITE" id="PS50030"/>
    </source>
</evidence>
<dbReference type="Gene3D" id="3.30.2160.10">
    <property type="entry name" value="Hect, E3 ligase catalytic domain"/>
    <property type="match status" value="1"/>
</dbReference>
<dbReference type="Pfam" id="PF00632">
    <property type="entry name" value="HECT"/>
    <property type="match status" value="2"/>
</dbReference>
<comment type="pathway">
    <text evidence="2">Protein modification; protein ubiquitination.</text>
</comment>
<dbReference type="InterPro" id="IPR003903">
    <property type="entry name" value="UIM_dom"/>
</dbReference>
<feature type="compositionally biased region" description="Polar residues" evidence="8">
    <location>
        <begin position="2944"/>
        <end position="2954"/>
    </location>
</feature>
<feature type="region of interest" description="Disordered" evidence="8">
    <location>
        <begin position="2933"/>
        <end position="2957"/>
    </location>
</feature>
<dbReference type="PANTHER" id="PTHR11254">
    <property type="entry name" value="HECT DOMAIN UBIQUITIN-PROTEIN LIGASE"/>
    <property type="match status" value="1"/>
</dbReference>
<dbReference type="FunFam" id="1.25.10.10:FF:000788">
    <property type="entry name" value="E3 ubiquitin-protein ligase UPL1-like protein"/>
    <property type="match status" value="1"/>
</dbReference>
<keyword evidence="4" id="KW-0808">Transferase</keyword>
<dbReference type="CDD" id="cd00078">
    <property type="entry name" value="HECTc"/>
    <property type="match status" value="1"/>
</dbReference>
<evidence type="ECO:0000256" key="4">
    <source>
        <dbReference type="ARBA" id="ARBA00022679"/>
    </source>
</evidence>
<feature type="region of interest" description="Disordered" evidence="8">
    <location>
        <begin position="2034"/>
        <end position="2055"/>
    </location>
</feature>
<evidence type="ECO:0000259" key="10">
    <source>
        <dbReference type="PROSITE" id="PS50237"/>
    </source>
</evidence>
<evidence type="ECO:0000313" key="12">
    <source>
        <dbReference type="Proteomes" id="UP000743370"/>
    </source>
</evidence>
<dbReference type="Pfam" id="PF14377">
    <property type="entry name" value="UBM"/>
    <property type="match status" value="3"/>
</dbReference>
<protein>
    <recommendedName>
        <fullName evidence="3">HECT-type E3 ubiquitin transferase</fullName>
        <ecNumber evidence="3">2.3.2.26</ecNumber>
    </recommendedName>
</protein>
<feature type="compositionally biased region" description="Basic and acidic residues" evidence="8">
    <location>
        <begin position="722"/>
        <end position="731"/>
    </location>
</feature>
<gene>
    <name evidence="11" type="ORF">HKW66_Vig0004610</name>
</gene>
<feature type="region of interest" description="Disordered" evidence="8">
    <location>
        <begin position="712"/>
        <end position="735"/>
    </location>
</feature>
<evidence type="ECO:0000256" key="3">
    <source>
        <dbReference type="ARBA" id="ARBA00012485"/>
    </source>
</evidence>
<dbReference type="EMBL" id="JABFOF010000001">
    <property type="protein sequence ID" value="KAG2409796.1"/>
    <property type="molecule type" value="Genomic_DNA"/>
</dbReference>
<accession>A0A8T0LCH7</accession>
<dbReference type="FunFam" id="1.10.8.10:FF:000092">
    <property type="entry name" value="Putative E3 ubiquitin-protein ligase UPL1-like"/>
    <property type="match status" value="1"/>
</dbReference>
<feature type="compositionally biased region" description="Polar residues" evidence="8">
    <location>
        <begin position="2542"/>
        <end position="2558"/>
    </location>
</feature>
<comment type="catalytic activity">
    <reaction evidence="1">
        <text>S-ubiquitinyl-[E2 ubiquitin-conjugating enzyme]-L-cysteine + [acceptor protein]-L-lysine = [E2 ubiquitin-conjugating enzyme]-L-cysteine + N(6)-ubiquitinyl-[acceptor protein]-L-lysine.</text>
        <dbReference type="EC" id="2.3.2.26"/>
    </reaction>
</comment>
<feature type="compositionally biased region" description="Polar residues" evidence="8">
    <location>
        <begin position="2464"/>
        <end position="2487"/>
    </location>
</feature>
<feature type="compositionally biased region" description="Polar residues" evidence="8">
    <location>
        <begin position="1522"/>
        <end position="1531"/>
    </location>
</feature>
<dbReference type="InterPro" id="IPR035983">
    <property type="entry name" value="Hect_E3_ubiquitin_ligase"/>
</dbReference>
<dbReference type="InterPro" id="IPR010314">
    <property type="entry name" value="E3_Ub_ligase_DUF913"/>
</dbReference>
<dbReference type="PROSITE" id="PS50030">
    <property type="entry name" value="UBA"/>
    <property type="match status" value="1"/>
</dbReference>
<dbReference type="GO" id="GO:0006511">
    <property type="term" value="P:ubiquitin-dependent protein catabolic process"/>
    <property type="evidence" value="ECO:0007669"/>
    <property type="project" value="TreeGrafter"/>
</dbReference>
<dbReference type="Gene3D" id="1.25.10.10">
    <property type="entry name" value="Leucine-rich Repeat Variant"/>
    <property type="match status" value="1"/>
</dbReference>
<feature type="compositionally biased region" description="Basic and acidic residues" evidence="8">
    <location>
        <begin position="2037"/>
        <end position="2053"/>
    </location>
</feature>
<feature type="region of interest" description="Disordered" evidence="8">
    <location>
        <begin position="1519"/>
        <end position="1559"/>
    </location>
</feature>
<feature type="region of interest" description="Disordered" evidence="8">
    <location>
        <begin position="2504"/>
        <end position="2558"/>
    </location>
</feature>
<dbReference type="Pfam" id="PF22562">
    <property type="entry name" value="UBA_7"/>
    <property type="match status" value="1"/>
</dbReference>
<dbReference type="Gene3D" id="3.30.2410.10">
    <property type="entry name" value="Hect, E3 ligase catalytic domain"/>
    <property type="match status" value="1"/>
</dbReference>
<dbReference type="InterPro" id="IPR025527">
    <property type="entry name" value="HUWE1/Rev1_UBM"/>
</dbReference>
<dbReference type="SUPFAM" id="SSF56204">
    <property type="entry name" value="Hect, E3 ligase catalytic domain"/>
    <property type="match status" value="1"/>
</dbReference>
<dbReference type="PANTHER" id="PTHR11254:SF67">
    <property type="entry name" value="E3 UBIQUITIN-PROTEIN LIGASE HUWE1"/>
    <property type="match status" value="1"/>
</dbReference>
<keyword evidence="5 7" id="KW-0833">Ubl conjugation pathway</keyword>
<dbReference type="EC" id="2.3.2.26" evidence="3"/>
<dbReference type="InterPro" id="IPR011989">
    <property type="entry name" value="ARM-like"/>
</dbReference>
<dbReference type="PROSITE" id="PS50330">
    <property type="entry name" value="UIM"/>
    <property type="match status" value="1"/>
</dbReference>
<dbReference type="InterPro" id="IPR010309">
    <property type="entry name" value="E3_Ub_ligase_DUF908"/>
</dbReference>
<reference evidence="11 12" key="1">
    <citation type="submission" date="2020-05" db="EMBL/GenBank/DDBJ databases">
        <title>Vigna angularis (adzuki bean) Var. LongXiaoDou No. 4 denovo assembly.</title>
        <authorList>
            <person name="Xiang H."/>
        </authorList>
    </citation>
    <scope>NUCLEOTIDE SEQUENCE [LARGE SCALE GENOMIC DNA]</scope>
    <source>
        <tissue evidence="11">Leaf</tissue>
    </source>
</reference>
<dbReference type="Gene3D" id="3.90.1750.10">
    <property type="entry name" value="Hect, E3 ligase catalytic domains"/>
    <property type="match status" value="1"/>
</dbReference>
<dbReference type="GO" id="GO:0005737">
    <property type="term" value="C:cytoplasm"/>
    <property type="evidence" value="ECO:0007669"/>
    <property type="project" value="TreeGrafter"/>
</dbReference>
<dbReference type="SUPFAM" id="SSF48371">
    <property type="entry name" value="ARM repeat"/>
    <property type="match status" value="2"/>
</dbReference>
<evidence type="ECO:0000256" key="7">
    <source>
        <dbReference type="PROSITE-ProRule" id="PRU00104"/>
    </source>
</evidence>
<dbReference type="Gene3D" id="1.10.8.10">
    <property type="entry name" value="DNA helicase RuvA subunit, C-terminal domain"/>
    <property type="match status" value="1"/>
</dbReference>
<dbReference type="GO" id="GO:0061630">
    <property type="term" value="F:ubiquitin protein ligase activity"/>
    <property type="evidence" value="ECO:0007669"/>
    <property type="project" value="UniProtKB-EC"/>
</dbReference>
<sequence>MNYLFVDWFQPPKIRCFIDRVTSVPLEKIEEPLKGFVWEFDKGDFHHWVDLFNHFDSYFEKYIKPRKDLLIDDDFLNLDPPFPREAILQILRVIRTVLDNCTNKHFYSSYEQHLSALLASTDPDVVEASLDTLATFLKKTVGKYSIRDSSLNSKLYALAQGWGGKEEGLGLIASAVPDGCDHIACELGCTLHFEFYAVNEPESDIKVAEPLDQGLQIIHLSDIDKRVETDLELLHKLVTEYKVPASLRFSLLSRLRFARAFGSLASRQKYTCIRLYAFIVLIQACADADDLVSFFNAEPGFINELVSLLSYEDAVLEKIRILCLHALAALCQDRSRQQSVQTAVTSGGHRGILSSLMQKAIDSVTSDTSKWSVHFAEALLSLVTVLVSTSSGCSAMREAGFIPTLLPLLKDTNPQHLHLVEKAVRILEAFMDYSNPAAALFRDLGGLDDTISRLKIEVSYVENGGKQPDEKSESSARSVNMVTSSSTGLDDVQKPLYSEPLISYHRRLLMKALLRAISLGTYAPGNTARIYGSEENVLPHCLCIIFRRAKDFGGGVFSLAATVMSDLIQKDPTCYPVLDAAGLPSAFLDAIMDDVLNSSEAITCIPQCLDALCLNSNGLQAVKDRNSLRCFVKVFTSKTYLRALAGDTPASLSSGLDELMRHASSLRGPGVEMLVEILETISKIGSVVESSSSSSDPSSSSLVPMEMDGEDKNVILPNNESSKADDTEHNSEPSPDVSIVNVELFLPDCVNNIARLLETVLQNADTCRIFVEKKGIEAILQLVTLPLMPASVSVGHSISVAFKNFSPQHYVSLARAVCSFLREHLKSTNELLDLVGGTQLALVESAKQTKVLKYLASLEAVLTLSVFLLKGTSTVVSELSTSDADVLKDLGKTYKEIIWQISLCNDSKAEERKNADQEPEVSQVPPSTTIERESDDDSNIQSVRYTNPVFARNGPHSLWSGEREFLSVVRAGESLHRRSRHGISRIRGGRAGRHLEALNIDSETPPSALEAPSSQDLKKKSPDVIVSEILNKLASTLRSFFTALVKGFTSPNRRRADSGSLSSASKTLGAVLATNFLEALSFSGHSTYASGLEMSLSVKCRYLGKVVDDMAALTFDSRRRSCYTAMVNNFYVHGTFKELLTTFEATSQLLWTLPCSLPSSDIDVGKKGGGKLSHNTWLLDTLQSYCRLLEYFVNSSLLLSPTSASQAELLVQPVAVGLSIGLFPVPRDPEVFVRMLQSQVLDVILPVWNHPMFCSCSPGFIASIISLVTHVYSGVGDVKRSRGTIGGSTNQRMPPPPDEATIATIVEMGFSRARAEEALRRVETNSVEMAMEWLFSHADDPVQEDDELARALALSLGNSSESTKAESAEKTIDVLTEEGHVKKPPVDDILAASVKLFQTSDSVSFQLTDLLVTLCSQNKGDDRPKVISYLMQQLKLCPLDFSQDNCALSVLAHILALLLFEDVSTREIAAQNGIISTIIDILTNFKGRQELGKELPVPKCISALLLILDQMVQSRPKVENMEGTQTGSLPDSSGEHGSLQFSDTVLPKEKNSNGNEKEPSMAFESILGKSTGFATVEESHKLLDVACDLIKQHVPAVVMQAVLQLCARLTKTHALALQFLENGGLAALFNLPRICFFPGYDSVVSAIVRHLLEDPQTLQTAMELEIRQTLSGNRHSGRVSPRSFLTSLAPVISRDPNVFMKAAAAVCQIETSGGRTVVVLSKEKEKEKSKSSSVEAGLSSNECVRISESKSHDGPGKCLKSHKKVPVNLTQVIDQLLEIVLKYPPLKGQEESERDSTFMDIDEPTLKVKGKSKVDEAGSLEPESERSTGLVKVTFVLKLLSDILLMYGHAVGVILRRDSEMCQFRGSNQPSGQSGIIHHVLHRLLPLSVDKSAGPDDWRGKLSEKASWFLVVLCGRSGEGRKRVTNELVKELMSFSNFESHSMRIILLPDKRLFTFVDLVYSILSKNSSSGSLPGSGYSPDIAKSMIDGGIIQCLTSILQVVDLDHPDAPKIVNLILKGLEGLTRAANASEQIFKSDGTEKKRSAGLNDRSDDQITAPSATEAVAHDQNVGSQEAIIDTMDNAHDQGTSQGDDCADNPNQSVEQDMRVEEDGTLSQNPPMELGMDFMREEMGEGGVRWREALDGLDHLQILGQPGFIDVAAEPFEGVNVDDLFRLQSFERRRQTGRSSFERSATEVNGFQHPLLVRPPPSGDFVSMWSSGGNSTSRDSETMSSGNLDVAHFYMFDAPILPYDHVPSSLFGDRLGGAAPPPLTDYSVGMGSLHLPGRRVLGNGRWTDDGQPQGSAQAASIAQAVEEQFLAQLNSIAPASSPVEPQLQNSGEQENRSDAIASHDGPILIAGTDSTCQQIESQEQENGNGEEINVDSVARDTGEDLPANEPMSVQPVSLNSIPNGIDCTVIEGNVTPDENVEIFVNSSVNSNAAIQCERAADVQTTIQDVPVESMECNGSSTADGQHTNHNLGGSGFETPNSGDCHAASIYASADVDMGGTDAEGNQSEQPPVSEDRRDELLSAQNTEVAPDASQADQVSANNEASGANTIDPTFLEALPEDLRAEVLASQQAQSVQPPSYAPPSAEDIDPEFLAALPPDIQAEVLAQQRAQRVAQQAEGQPVDMDNASIIATFPADLREEVLLTSSEAVLSALPSPLLAEAQILRDRAMSHYQARSLFGSSHRLNNRRNGLGFDRRPVMDRGVGVTIGRRSALTDSLKVKEIEGEPLLDATALKALIRLLRLSQPLGKGLLQRLLLNLCAHSVTMATLIYLLLDMIEPEAEGSVSRSATLNSQRLFGCHSNTVYGQSQLLDGLPPLVFRRILEILTYLATNHSAVAKMLFHFDQSIIPDSSRPVNVHTNEKGKEKVIEGGPSLNPSRSQTGVVPLVLFLKLLSRPLFLRSNAHLEQVMGLIQVIVDTAASKLESQSQSEKEMADTQKLSASEVPSNTEKDAALVEPDSNQQDKGADMHVCHSEGKKSIDMYNIFLQLPQSDLRNLCSLLGREGLSDKMYMLAGEVLKKLAFIVPSHRNFFTLELSESAHALTGSAISELVTLQKTNMLGLSAGSMAGAAILRVLQALSSLTSLNTVGEMDMDNSVDQHDDQATIWNLNTALEPLWQELSNCISAAEMQLGQSSFSPSVSNINVAENLQGSSTSPPLPPGTQRLLPFIEAFFVLCEKLQANESFMQQDHGNVTAREVKESAGCSASTSIKGGDSQRKLDGGITFTRFAEKHRRLSNAFIRQNPGLLEKSLSMMLKAPRLIDFDNKRAYFRSRIRQQHDQHLSGPLRISVRRAYILEDSYNQLRMRPTQDLKGRLNVQFQGEEGIDAGGLTREWYQLLSRVIFDKGALLFTTVGNNATFQPNPNSVYQTEHLSYFKFVGRVVGKALFDGQLLDVYFTRSFYKHILGVKVTYHDIEAVDPDYYKNLKWMLEGVSLIIEISGLENFRSEMDRVTWENDVSDVPDLTFSMDADEEKHILYEKNEVTDYELKPGGRNIRVTEETKHEYVDLVADHLLTNAIRPQINSFLEGFNELVPRELISIFNDKELELLISGLPEIDCELVPLEGFKALQGISGPQRFQIHKAYGAPDRLPSAHTCFNQLDLPEYTSKEQLQERMLLAIHEASEGFGFG</sequence>
<dbReference type="SMART" id="SM00165">
    <property type="entry name" value="UBA"/>
    <property type="match status" value="1"/>
</dbReference>